<reference evidence="2" key="1">
    <citation type="submission" date="2021-02" db="EMBL/GenBank/DDBJ databases">
        <authorList>
            <person name="Nowell W R."/>
        </authorList>
    </citation>
    <scope>NUCLEOTIDE SEQUENCE</scope>
</reference>
<dbReference type="EMBL" id="CAJNOR010008371">
    <property type="protein sequence ID" value="CAF1632295.1"/>
    <property type="molecule type" value="Genomic_DNA"/>
</dbReference>
<evidence type="ECO:0000313" key="1">
    <source>
        <dbReference type="EMBL" id="CAF1547665.1"/>
    </source>
</evidence>
<proteinExistence type="predicted"/>
<accession>A0A816DAT3</accession>
<name>A0A816DAT3_ADIRI</name>
<evidence type="ECO:0000313" key="3">
    <source>
        <dbReference type="Proteomes" id="UP000663828"/>
    </source>
</evidence>
<dbReference type="Proteomes" id="UP000663852">
    <property type="component" value="Unassembled WGS sequence"/>
</dbReference>
<dbReference type="EMBL" id="CAJNOJ010001254">
    <property type="protein sequence ID" value="CAF1547665.1"/>
    <property type="molecule type" value="Genomic_DNA"/>
</dbReference>
<comment type="caution">
    <text evidence="2">The sequence shown here is derived from an EMBL/GenBank/DDBJ whole genome shotgun (WGS) entry which is preliminary data.</text>
</comment>
<organism evidence="2 3">
    <name type="scientific">Adineta ricciae</name>
    <name type="common">Rotifer</name>
    <dbReference type="NCBI Taxonomy" id="249248"/>
    <lineage>
        <taxon>Eukaryota</taxon>
        <taxon>Metazoa</taxon>
        <taxon>Spiralia</taxon>
        <taxon>Gnathifera</taxon>
        <taxon>Rotifera</taxon>
        <taxon>Eurotatoria</taxon>
        <taxon>Bdelloidea</taxon>
        <taxon>Adinetida</taxon>
        <taxon>Adinetidae</taxon>
        <taxon>Adineta</taxon>
    </lineage>
</organism>
<sequence length="141" mass="15569">MNDVGHTFSTLSNEKSIQTYQCIEGCGGPKTFVTINDKRIIVRQVDASHCCSAGARTDWSVFMRDIELLKVPRHQSTGLCLSSILFILTCKCQPCCSEFCGDAPKILEISGGFGTESIKFKRDEFEAVVDQLSSIILPLKN</sequence>
<gene>
    <name evidence="1" type="ORF">EDS130_LOCUS45769</name>
    <name evidence="2" type="ORF">XAT740_LOCUS51860</name>
</gene>
<dbReference type="AlphaFoldDB" id="A0A816DAT3"/>
<evidence type="ECO:0000313" key="2">
    <source>
        <dbReference type="EMBL" id="CAF1632295.1"/>
    </source>
</evidence>
<protein>
    <submittedName>
        <fullName evidence="2">Uncharacterized protein</fullName>
    </submittedName>
</protein>
<dbReference type="Proteomes" id="UP000663828">
    <property type="component" value="Unassembled WGS sequence"/>
</dbReference>
<keyword evidence="3" id="KW-1185">Reference proteome</keyword>